<proteinExistence type="predicted"/>
<feature type="region of interest" description="Disordered" evidence="1">
    <location>
        <begin position="106"/>
        <end position="148"/>
    </location>
</feature>
<protein>
    <submittedName>
        <fullName evidence="2">Uncharacterized protein</fullName>
    </submittedName>
</protein>
<name>A0A4P9WFR9_9FUNG</name>
<dbReference type="Proteomes" id="UP000269721">
    <property type="component" value="Unassembled WGS sequence"/>
</dbReference>
<evidence type="ECO:0000313" key="2">
    <source>
        <dbReference type="EMBL" id="RKO91494.1"/>
    </source>
</evidence>
<accession>A0A4P9WFR9</accession>
<evidence type="ECO:0000313" key="3">
    <source>
        <dbReference type="Proteomes" id="UP000269721"/>
    </source>
</evidence>
<dbReference type="AlphaFoldDB" id="A0A4P9WFR9"/>
<organism evidence="2 3">
    <name type="scientific">Blyttiomyces helicus</name>
    <dbReference type="NCBI Taxonomy" id="388810"/>
    <lineage>
        <taxon>Eukaryota</taxon>
        <taxon>Fungi</taxon>
        <taxon>Fungi incertae sedis</taxon>
        <taxon>Chytridiomycota</taxon>
        <taxon>Chytridiomycota incertae sedis</taxon>
        <taxon>Chytridiomycetes</taxon>
        <taxon>Chytridiomycetes incertae sedis</taxon>
        <taxon>Blyttiomyces</taxon>
    </lineage>
</organism>
<evidence type="ECO:0000256" key="1">
    <source>
        <dbReference type="SAM" id="MobiDB-lite"/>
    </source>
</evidence>
<gene>
    <name evidence="2" type="ORF">BDK51DRAFT_33330</name>
</gene>
<sequence length="241" mass="26798">MDSMLRLAAAMGSWAVMALLGRQLRAPIWRYSRRDPLVPRWLASAVSASDPEDRPRYVPPSISKAITAVPKRERFSNTRNFSRRTFISASVTFRSLSERLTRTRCEATEVDPDEVRGDDGDLQGPNQGEENWEPGGAADEEVHGQKGPSPLFEVRSSQLVQERGELVEESQLSHATRDHLAELVDREVAPLHTLFCKVSAKREGNVGVGRPDVDVDLRNEWHLRIWGAGASGEGWGRAFGG</sequence>
<dbReference type="EMBL" id="KZ995042">
    <property type="protein sequence ID" value="RKO91494.1"/>
    <property type="molecule type" value="Genomic_DNA"/>
</dbReference>
<reference evidence="3" key="1">
    <citation type="journal article" date="2018" name="Nat. Microbiol.">
        <title>Leveraging single-cell genomics to expand the fungal tree of life.</title>
        <authorList>
            <person name="Ahrendt S.R."/>
            <person name="Quandt C.A."/>
            <person name="Ciobanu D."/>
            <person name="Clum A."/>
            <person name="Salamov A."/>
            <person name="Andreopoulos B."/>
            <person name="Cheng J.F."/>
            <person name="Woyke T."/>
            <person name="Pelin A."/>
            <person name="Henrissat B."/>
            <person name="Reynolds N.K."/>
            <person name="Benny G.L."/>
            <person name="Smith M.E."/>
            <person name="James T.Y."/>
            <person name="Grigoriev I.V."/>
        </authorList>
    </citation>
    <scope>NUCLEOTIDE SEQUENCE [LARGE SCALE GENOMIC DNA]</scope>
</reference>
<feature type="compositionally biased region" description="Basic and acidic residues" evidence="1">
    <location>
        <begin position="106"/>
        <end position="119"/>
    </location>
</feature>
<keyword evidence="3" id="KW-1185">Reference proteome</keyword>